<evidence type="ECO:0000313" key="8">
    <source>
        <dbReference type="Proteomes" id="UP001165740"/>
    </source>
</evidence>
<dbReference type="AlphaFoldDB" id="A0A9W3BPU7"/>
<evidence type="ECO:0000256" key="2">
    <source>
        <dbReference type="ARBA" id="ARBA00022833"/>
    </source>
</evidence>
<dbReference type="GO" id="GO:0008270">
    <property type="term" value="F:zinc ion binding"/>
    <property type="evidence" value="ECO:0007669"/>
    <property type="project" value="UniProtKB-KW"/>
</dbReference>
<keyword evidence="1 3" id="KW-0479">Metal-binding</keyword>
<dbReference type="SUPFAM" id="SSF57850">
    <property type="entry name" value="RING/U-box"/>
    <property type="match status" value="1"/>
</dbReference>
<keyword evidence="1 3" id="KW-0863">Zinc-finger</keyword>
<dbReference type="RefSeq" id="XP_055901575.1">
    <property type="nucleotide sequence ID" value="XM_056045600.1"/>
</dbReference>
<dbReference type="Gene3D" id="3.90.70.80">
    <property type="match status" value="1"/>
</dbReference>
<dbReference type="Proteomes" id="UP001165740">
    <property type="component" value="Chromosome 11"/>
</dbReference>
<keyword evidence="2" id="KW-0862">Zinc</keyword>
<dbReference type="InterPro" id="IPR050704">
    <property type="entry name" value="Peptidase_C85-like"/>
</dbReference>
<feature type="domain" description="RING-type" evidence="6">
    <location>
        <begin position="398"/>
        <end position="440"/>
    </location>
</feature>
<accession>A0A9W3BPU7</accession>
<dbReference type="PANTHER" id="PTHR12419:SF7">
    <property type="entry name" value="OTU DOMAIN-CONTAINING PROTEIN 3"/>
    <property type="match status" value="1"/>
</dbReference>
<dbReference type="Pfam" id="PF02338">
    <property type="entry name" value="OTU"/>
    <property type="match status" value="1"/>
</dbReference>
<dbReference type="PANTHER" id="PTHR12419">
    <property type="entry name" value="OTU DOMAIN CONTAINING PROTEIN"/>
    <property type="match status" value="1"/>
</dbReference>
<dbReference type="GO" id="GO:0016579">
    <property type="term" value="P:protein deubiquitination"/>
    <property type="evidence" value="ECO:0007669"/>
    <property type="project" value="TreeGrafter"/>
</dbReference>
<dbReference type="Gene3D" id="3.30.40.10">
    <property type="entry name" value="Zinc/RING finger domain, C3HC4 (zinc finger)"/>
    <property type="match status" value="1"/>
</dbReference>
<reference evidence="9" key="1">
    <citation type="submission" date="2025-08" db="UniProtKB">
        <authorList>
            <consortium name="RefSeq"/>
        </authorList>
    </citation>
    <scope>IDENTIFICATION</scope>
</reference>
<feature type="compositionally biased region" description="Basic and acidic residues" evidence="5">
    <location>
        <begin position="20"/>
        <end position="29"/>
    </location>
</feature>
<feature type="region of interest" description="Disordered" evidence="5">
    <location>
        <begin position="297"/>
        <end position="319"/>
    </location>
</feature>
<evidence type="ECO:0000256" key="1">
    <source>
        <dbReference type="ARBA" id="ARBA00022771"/>
    </source>
</evidence>
<keyword evidence="4" id="KW-0175">Coiled coil</keyword>
<protein>
    <submittedName>
        <fullName evidence="9">Uncharacterized protein LOC129928982</fullName>
    </submittedName>
</protein>
<evidence type="ECO:0000256" key="5">
    <source>
        <dbReference type="SAM" id="MobiDB-lite"/>
    </source>
</evidence>
<dbReference type="GeneID" id="129928982"/>
<organism evidence="8 9">
    <name type="scientific">Biomphalaria glabrata</name>
    <name type="common">Bloodfluke planorb</name>
    <name type="synonym">Freshwater snail</name>
    <dbReference type="NCBI Taxonomy" id="6526"/>
    <lineage>
        <taxon>Eukaryota</taxon>
        <taxon>Metazoa</taxon>
        <taxon>Spiralia</taxon>
        <taxon>Lophotrochozoa</taxon>
        <taxon>Mollusca</taxon>
        <taxon>Gastropoda</taxon>
        <taxon>Heterobranchia</taxon>
        <taxon>Euthyneura</taxon>
        <taxon>Panpulmonata</taxon>
        <taxon>Hygrophila</taxon>
        <taxon>Lymnaeoidea</taxon>
        <taxon>Planorbidae</taxon>
        <taxon>Biomphalaria</taxon>
    </lineage>
</organism>
<evidence type="ECO:0000259" key="7">
    <source>
        <dbReference type="PROSITE" id="PS50802"/>
    </source>
</evidence>
<evidence type="ECO:0000256" key="3">
    <source>
        <dbReference type="PROSITE-ProRule" id="PRU00175"/>
    </source>
</evidence>
<keyword evidence="8" id="KW-1185">Reference proteome</keyword>
<evidence type="ECO:0000259" key="6">
    <source>
        <dbReference type="PROSITE" id="PS50089"/>
    </source>
</evidence>
<dbReference type="GO" id="GO:0004843">
    <property type="term" value="F:cysteine-type deubiquitinase activity"/>
    <property type="evidence" value="ECO:0007669"/>
    <property type="project" value="TreeGrafter"/>
</dbReference>
<dbReference type="InterPro" id="IPR001841">
    <property type="entry name" value="Znf_RING"/>
</dbReference>
<evidence type="ECO:0000256" key="4">
    <source>
        <dbReference type="SAM" id="Coils"/>
    </source>
</evidence>
<sequence>MHDRYDDVSKFEEVIIGLRENPKSQKSEKQQQISASVRLRKALGPKPQDGRVSAKCGLKGDRRLSSLQPTIRNMNDEDEPSKEEHHFPLHTVPSTIDYSQLAHVLSEEGRGISFVQTDGNCFFRAISTYLFKMESKHELTRKIIVDFLRRHINQFSHLIDTENLEVHLEDMATEGTWGTTSEIFAAATLLQRDIFVFVRCQSGVYTWTRFKPLFVHEQIVQDIQLSNICSYISICNTDAVHFDLVHPLVGCNCHWPKPKLDGSTNKIAGLMSSKVGLETLPKTDPGTRVVEETCSSSDSFGEESRVTRKRPKMEPEEGTYPRALKDDLEVKFSDSLFEEIKSLKRTLHTSKSNQETYRKELKDWKSKAEQAETSLDAAKKRLRDKNCALQKIYKSLNCCSCTNNFDTLDREPFQINCRHIACSECVERAETEEVVCRLCRTKIEADSKFSVDVLLSVIKELEKQILD</sequence>
<gene>
    <name evidence="9" type="primary">LOC129928982</name>
</gene>
<dbReference type="PROSITE" id="PS50089">
    <property type="entry name" value="ZF_RING_2"/>
    <property type="match status" value="1"/>
</dbReference>
<dbReference type="CDD" id="cd22755">
    <property type="entry name" value="OTU_CeDUB-like"/>
    <property type="match status" value="1"/>
</dbReference>
<name>A0A9W3BPU7_BIOGL</name>
<dbReference type="SUPFAM" id="SSF54001">
    <property type="entry name" value="Cysteine proteinases"/>
    <property type="match status" value="1"/>
</dbReference>
<dbReference type="InterPro" id="IPR038765">
    <property type="entry name" value="Papain-like_cys_pep_sf"/>
</dbReference>
<evidence type="ECO:0000313" key="9">
    <source>
        <dbReference type="RefSeq" id="XP_055901575.1"/>
    </source>
</evidence>
<feature type="region of interest" description="Disordered" evidence="5">
    <location>
        <begin position="18"/>
        <end position="55"/>
    </location>
</feature>
<feature type="domain" description="OTU" evidence="7">
    <location>
        <begin position="110"/>
        <end position="248"/>
    </location>
</feature>
<dbReference type="OrthoDB" id="409956at2759"/>
<dbReference type="PROSITE" id="PS50802">
    <property type="entry name" value="OTU"/>
    <property type="match status" value="1"/>
</dbReference>
<feature type="coiled-coil region" evidence="4">
    <location>
        <begin position="354"/>
        <end position="388"/>
    </location>
</feature>
<dbReference type="InterPro" id="IPR003323">
    <property type="entry name" value="OTU_dom"/>
</dbReference>
<proteinExistence type="predicted"/>
<dbReference type="InterPro" id="IPR013083">
    <property type="entry name" value="Znf_RING/FYVE/PHD"/>
</dbReference>